<protein>
    <submittedName>
        <fullName evidence="1">Uncharacterized protein</fullName>
    </submittedName>
</protein>
<evidence type="ECO:0000313" key="2">
    <source>
        <dbReference type="Proteomes" id="UP001185028"/>
    </source>
</evidence>
<evidence type="ECO:0000313" key="1">
    <source>
        <dbReference type="EMBL" id="MDR6246312.1"/>
    </source>
</evidence>
<accession>A0ABU1J6Y0</accession>
<reference evidence="1 2" key="1">
    <citation type="submission" date="2023-07" db="EMBL/GenBank/DDBJ databases">
        <title>Genomic Encyclopedia of Type Strains, Phase IV (KMG-IV): sequencing the most valuable type-strain genomes for metagenomic binning, comparative biology and taxonomic classification.</title>
        <authorList>
            <person name="Goeker M."/>
        </authorList>
    </citation>
    <scope>NUCLEOTIDE SEQUENCE [LARGE SCALE GENOMIC DNA]</scope>
    <source>
        <strain evidence="1 2">DSM 22170</strain>
    </source>
</reference>
<organism evidence="1 2">
    <name type="scientific">Paenibacillus hunanensis</name>
    <dbReference type="NCBI Taxonomy" id="539262"/>
    <lineage>
        <taxon>Bacteria</taxon>
        <taxon>Bacillati</taxon>
        <taxon>Bacillota</taxon>
        <taxon>Bacilli</taxon>
        <taxon>Bacillales</taxon>
        <taxon>Paenibacillaceae</taxon>
        <taxon>Paenibacillus</taxon>
    </lineage>
</organism>
<comment type="caution">
    <text evidence="1">The sequence shown here is derived from an EMBL/GenBank/DDBJ whole genome shotgun (WGS) entry which is preliminary data.</text>
</comment>
<name>A0ABU1J6Y0_9BACL</name>
<dbReference type="EMBL" id="JAVDQH010000026">
    <property type="protein sequence ID" value="MDR6246312.1"/>
    <property type="molecule type" value="Genomic_DNA"/>
</dbReference>
<proteinExistence type="predicted"/>
<dbReference type="Proteomes" id="UP001185028">
    <property type="component" value="Unassembled WGS sequence"/>
</dbReference>
<sequence>MTVDLHQAFLDRKLPLLYSLADVEKVLHHTFQANEEDPIYVADLAHDPYAGFEHFYKCYTITEPTILESLFTLEEKEIQTSMYQADNAAPEDKFQRAWVDIQQGRMLRIAIMSSDGQTMTSFTQQGISEQLLYTLVALKGIDPAQAQPGNPVYAHYLQALQKAGYL</sequence>
<dbReference type="RefSeq" id="WP_188778239.1">
    <property type="nucleotide sequence ID" value="NZ_BMMB01000015.1"/>
</dbReference>
<keyword evidence="2" id="KW-1185">Reference proteome</keyword>
<gene>
    <name evidence="1" type="ORF">JOC58_004243</name>
</gene>